<feature type="region of interest" description="Disordered" evidence="1">
    <location>
        <begin position="407"/>
        <end position="435"/>
    </location>
</feature>
<keyword evidence="3" id="KW-1185">Reference proteome</keyword>
<evidence type="ECO:0000256" key="1">
    <source>
        <dbReference type="SAM" id="MobiDB-lite"/>
    </source>
</evidence>
<feature type="compositionally biased region" description="Gly residues" evidence="1">
    <location>
        <begin position="423"/>
        <end position="435"/>
    </location>
</feature>
<gene>
    <name evidence="2" type="ORF">JMJ77_006249</name>
</gene>
<dbReference type="Proteomes" id="UP000699042">
    <property type="component" value="Unassembled WGS sequence"/>
</dbReference>
<evidence type="ECO:0000313" key="2">
    <source>
        <dbReference type="EMBL" id="KAG7058880.1"/>
    </source>
</evidence>
<proteinExistence type="predicted"/>
<name>A0A9P7RL73_9PEZI</name>
<comment type="caution">
    <text evidence="2">The sequence shown here is derived from an EMBL/GenBank/DDBJ whole genome shotgun (WGS) entry which is preliminary data.</text>
</comment>
<organism evidence="2 3">
    <name type="scientific">Colletotrichum scovillei</name>
    <dbReference type="NCBI Taxonomy" id="1209932"/>
    <lineage>
        <taxon>Eukaryota</taxon>
        <taxon>Fungi</taxon>
        <taxon>Dikarya</taxon>
        <taxon>Ascomycota</taxon>
        <taxon>Pezizomycotina</taxon>
        <taxon>Sordariomycetes</taxon>
        <taxon>Hypocreomycetidae</taxon>
        <taxon>Glomerellales</taxon>
        <taxon>Glomerellaceae</taxon>
        <taxon>Colletotrichum</taxon>
        <taxon>Colletotrichum acutatum species complex</taxon>
    </lineage>
</organism>
<dbReference type="EMBL" id="JAESDN010000001">
    <property type="protein sequence ID" value="KAG7058880.1"/>
    <property type="molecule type" value="Genomic_DNA"/>
</dbReference>
<feature type="compositionally biased region" description="Basic and acidic residues" evidence="1">
    <location>
        <begin position="408"/>
        <end position="422"/>
    </location>
</feature>
<dbReference type="AlphaFoldDB" id="A0A9P7RL73"/>
<sequence length="435" mass="44198">MNILDDGGVHFGGDALRPAGGIEEVARAQEIDKEGQGRRVGVEVGHAGEVEELLGGALELAVGEVDLLLDVCRLVDFVKVLDADEAAADGAVLAVVGPVLGVNGPAAAVVLAAQGFVEAEAADEHDAAAAVAEVRDARLDEPPVGVAADVAVAEVAAELLVVALARALALDGHEDRLGGVGVQVGVDVGEHVGKVLVAGQGDGEGGVDEGEVVVVLGDGDSDVEEADAVVELLADADGLAADGGQRRVTRRRVVGAGDGEEGQRVFVAQLVHPGIEVCRRHDGEERAIGHVDGRQLQRRIVELLHDGRAVGGARGVNLVTVALDFELETNDIVVPNVWCANLGAADGEWLDMNVDVFGLVGISLCVGLFGGEVGRIHKGANGTKGVAQEVSSALPLALEAFDTLEGDGQGREVADGEVRHGGGLEQGGGGGGEKK</sequence>
<accession>A0A9P7RL73</accession>
<protein>
    <submittedName>
        <fullName evidence="2">1-phosphatidylinositol phosphodiesterase</fullName>
    </submittedName>
</protein>
<reference evidence="2" key="1">
    <citation type="submission" date="2021-05" db="EMBL/GenBank/DDBJ databases">
        <title>Comparative genomics of three Colletotrichum scovillei strains and genetic complementation revealed genes involved fungal growth and virulence on chili pepper.</title>
        <authorList>
            <person name="Hsieh D.-K."/>
            <person name="Chuang S.-C."/>
            <person name="Chen C.-Y."/>
            <person name="Chao Y.-T."/>
            <person name="Lu M.-Y.J."/>
            <person name="Lee M.-H."/>
            <person name="Shih M.-C."/>
        </authorList>
    </citation>
    <scope>NUCLEOTIDE SEQUENCE</scope>
    <source>
        <strain evidence="2">Coll-153</strain>
    </source>
</reference>
<evidence type="ECO:0000313" key="3">
    <source>
        <dbReference type="Proteomes" id="UP000699042"/>
    </source>
</evidence>